<organism evidence="1">
    <name type="scientific">Anguilla anguilla</name>
    <name type="common">European freshwater eel</name>
    <name type="synonym">Muraena anguilla</name>
    <dbReference type="NCBI Taxonomy" id="7936"/>
    <lineage>
        <taxon>Eukaryota</taxon>
        <taxon>Metazoa</taxon>
        <taxon>Chordata</taxon>
        <taxon>Craniata</taxon>
        <taxon>Vertebrata</taxon>
        <taxon>Euteleostomi</taxon>
        <taxon>Actinopterygii</taxon>
        <taxon>Neopterygii</taxon>
        <taxon>Teleostei</taxon>
        <taxon>Anguilliformes</taxon>
        <taxon>Anguillidae</taxon>
        <taxon>Anguilla</taxon>
    </lineage>
</organism>
<dbReference type="AlphaFoldDB" id="A0A0E9X5K3"/>
<dbReference type="EMBL" id="GBXM01011609">
    <property type="protein sequence ID" value="JAH96968.1"/>
    <property type="molecule type" value="Transcribed_RNA"/>
</dbReference>
<proteinExistence type="predicted"/>
<dbReference type="PROSITE" id="PS51257">
    <property type="entry name" value="PROKAR_LIPOPROTEIN"/>
    <property type="match status" value="1"/>
</dbReference>
<evidence type="ECO:0000313" key="1">
    <source>
        <dbReference type="EMBL" id="JAH96968.1"/>
    </source>
</evidence>
<name>A0A0E9X5K3_ANGAN</name>
<sequence length="78" mass="9061">MKVEILKKDDMIRISIICQTSQVFFLSCTKYVLVKRESTVIEAIWILSFTLGLNMRLSLRIGLQLTKECLFQRGQFSS</sequence>
<protein>
    <submittedName>
        <fullName evidence="1">Uncharacterized protein</fullName>
    </submittedName>
</protein>
<reference evidence="1" key="1">
    <citation type="submission" date="2014-11" db="EMBL/GenBank/DDBJ databases">
        <authorList>
            <person name="Amaro Gonzalez C."/>
        </authorList>
    </citation>
    <scope>NUCLEOTIDE SEQUENCE</scope>
</reference>
<accession>A0A0E9X5K3</accession>
<reference evidence="1" key="2">
    <citation type="journal article" date="2015" name="Fish Shellfish Immunol.">
        <title>Early steps in the European eel (Anguilla anguilla)-Vibrio vulnificus interaction in the gills: Role of the RtxA13 toxin.</title>
        <authorList>
            <person name="Callol A."/>
            <person name="Pajuelo D."/>
            <person name="Ebbesson L."/>
            <person name="Teles M."/>
            <person name="MacKenzie S."/>
            <person name="Amaro C."/>
        </authorList>
    </citation>
    <scope>NUCLEOTIDE SEQUENCE</scope>
</reference>